<dbReference type="PANTHER" id="PTHR22760">
    <property type="entry name" value="GLYCOSYLTRANSFERASE"/>
    <property type="match status" value="1"/>
</dbReference>
<feature type="transmembrane region" description="Helical" evidence="12">
    <location>
        <begin position="64"/>
        <end position="85"/>
    </location>
</feature>
<evidence type="ECO:0000256" key="10">
    <source>
        <dbReference type="ARBA" id="ARBA00023136"/>
    </source>
</evidence>
<feature type="transmembrane region" description="Helical" evidence="12">
    <location>
        <begin position="379"/>
        <end position="397"/>
    </location>
</feature>
<dbReference type="AlphaFoldDB" id="A0A9P4VT70"/>
<feature type="signal peptide" evidence="13">
    <location>
        <begin position="1"/>
        <end position="20"/>
    </location>
</feature>
<dbReference type="GO" id="GO:0006506">
    <property type="term" value="P:GPI anchor biosynthetic process"/>
    <property type="evidence" value="ECO:0007669"/>
    <property type="project" value="UniProtKB-KW"/>
</dbReference>
<evidence type="ECO:0000256" key="4">
    <source>
        <dbReference type="ARBA" id="ARBA00022502"/>
    </source>
</evidence>
<evidence type="ECO:0000256" key="9">
    <source>
        <dbReference type="ARBA" id="ARBA00022989"/>
    </source>
</evidence>
<evidence type="ECO:0000256" key="1">
    <source>
        <dbReference type="ARBA" id="ARBA00004477"/>
    </source>
</evidence>
<dbReference type="OrthoDB" id="416834at2759"/>
<dbReference type="Proteomes" id="UP000799429">
    <property type="component" value="Unassembled WGS sequence"/>
</dbReference>
<evidence type="ECO:0000313" key="15">
    <source>
        <dbReference type="Proteomes" id="UP000799429"/>
    </source>
</evidence>
<feature type="chain" id="PRO_5040514931" description="Mannosyltransferase" evidence="13">
    <location>
        <begin position="21"/>
        <end position="600"/>
    </location>
</feature>
<accession>A0A9P4VT70</accession>
<feature type="transmembrane region" description="Helical" evidence="12">
    <location>
        <begin position="349"/>
        <end position="372"/>
    </location>
</feature>
<comment type="subcellular location">
    <subcellularLocation>
        <location evidence="1 12">Endoplasmic reticulum membrane</location>
        <topology evidence="1 12">Multi-pass membrane protein</topology>
    </subcellularLocation>
</comment>
<evidence type="ECO:0000256" key="6">
    <source>
        <dbReference type="ARBA" id="ARBA00022679"/>
    </source>
</evidence>
<feature type="transmembrane region" description="Helical" evidence="12">
    <location>
        <begin position="197"/>
        <end position="220"/>
    </location>
</feature>
<evidence type="ECO:0000256" key="11">
    <source>
        <dbReference type="ARBA" id="ARBA00024708"/>
    </source>
</evidence>
<name>A0A9P4VT70_9PEZI</name>
<feature type="transmembrane region" description="Helical" evidence="12">
    <location>
        <begin position="323"/>
        <end position="343"/>
    </location>
</feature>
<keyword evidence="8 12" id="KW-0256">Endoplasmic reticulum</keyword>
<comment type="function">
    <text evidence="11">Mannosyltransferase involved in glycosylphosphatidylinositol-anchor biosynthesis. Transfers the third mannose to Man2-GlcN-acyl-PI during GPI precursor assembly.</text>
</comment>
<feature type="transmembrane region" description="Helical" evidence="12">
    <location>
        <begin position="232"/>
        <end position="251"/>
    </location>
</feature>
<dbReference type="GO" id="GO:0005789">
    <property type="term" value="C:endoplasmic reticulum membrane"/>
    <property type="evidence" value="ECO:0007669"/>
    <property type="project" value="UniProtKB-SubCell"/>
</dbReference>
<evidence type="ECO:0000256" key="7">
    <source>
        <dbReference type="ARBA" id="ARBA00022692"/>
    </source>
</evidence>
<dbReference type="PANTHER" id="PTHR22760:SF4">
    <property type="entry name" value="GPI MANNOSYLTRANSFERASE 3"/>
    <property type="match status" value="1"/>
</dbReference>
<comment type="caution">
    <text evidence="14">The sequence shown here is derived from an EMBL/GenBank/DDBJ whole genome shotgun (WGS) entry which is preliminary data.</text>
</comment>
<gene>
    <name evidence="14" type="ORF">M501DRAFT_1009873</name>
</gene>
<evidence type="ECO:0000313" key="14">
    <source>
        <dbReference type="EMBL" id="KAF2840612.1"/>
    </source>
</evidence>
<comment type="similarity">
    <text evidence="3">Belongs to the glycosyltransferase 22 family. PIGB subfamily.</text>
</comment>
<dbReference type="Pfam" id="PF03901">
    <property type="entry name" value="Glyco_transf_22"/>
    <property type="match status" value="1"/>
</dbReference>
<feature type="transmembrane region" description="Helical" evidence="12">
    <location>
        <begin position="292"/>
        <end position="311"/>
    </location>
</feature>
<evidence type="ECO:0000256" key="13">
    <source>
        <dbReference type="SAM" id="SignalP"/>
    </source>
</evidence>
<proteinExistence type="inferred from homology"/>
<evidence type="ECO:0000256" key="3">
    <source>
        <dbReference type="ARBA" id="ARBA00006065"/>
    </source>
</evidence>
<keyword evidence="10 12" id="KW-0472">Membrane</keyword>
<evidence type="ECO:0000256" key="8">
    <source>
        <dbReference type="ARBA" id="ARBA00022824"/>
    </source>
</evidence>
<keyword evidence="9 12" id="KW-1133">Transmembrane helix</keyword>
<keyword evidence="5 12" id="KW-0328">Glycosyltransferase</keyword>
<organism evidence="14 15">
    <name type="scientific">Patellaria atrata CBS 101060</name>
    <dbReference type="NCBI Taxonomy" id="1346257"/>
    <lineage>
        <taxon>Eukaryota</taxon>
        <taxon>Fungi</taxon>
        <taxon>Dikarya</taxon>
        <taxon>Ascomycota</taxon>
        <taxon>Pezizomycotina</taxon>
        <taxon>Dothideomycetes</taxon>
        <taxon>Dothideomycetes incertae sedis</taxon>
        <taxon>Patellariales</taxon>
        <taxon>Patellariaceae</taxon>
        <taxon>Patellaria</taxon>
    </lineage>
</organism>
<comment type="pathway">
    <text evidence="2">Glycolipid biosynthesis; glycosylphosphatidylinositol-anchor biosynthesis.</text>
</comment>
<keyword evidence="13" id="KW-0732">Signal</keyword>
<keyword evidence="7 12" id="KW-0812">Transmembrane</keyword>
<protein>
    <recommendedName>
        <fullName evidence="12">Mannosyltransferase</fullName>
        <ecNumber evidence="12">2.4.1.-</ecNumber>
    </recommendedName>
</protein>
<dbReference type="GO" id="GO:0000026">
    <property type="term" value="F:alpha-1,2-mannosyltransferase activity"/>
    <property type="evidence" value="ECO:0007669"/>
    <property type="project" value="TreeGrafter"/>
</dbReference>
<evidence type="ECO:0000256" key="5">
    <source>
        <dbReference type="ARBA" id="ARBA00022676"/>
    </source>
</evidence>
<evidence type="ECO:0000256" key="12">
    <source>
        <dbReference type="RuleBase" id="RU363075"/>
    </source>
</evidence>
<keyword evidence="6" id="KW-0808">Transferase</keyword>
<dbReference type="EMBL" id="MU006092">
    <property type="protein sequence ID" value="KAF2840612.1"/>
    <property type="molecule type" value="Genomic_DNA"/>
</dbReference>
<sequence>MAMHPHTVLFALIGFRIVNALTVRTFFQPDEYFQSLEPAWQMAFGRDSGAWITWEWDHQLRSSIHPGLFAVVYCICALVADIFGLSSPWRAELYLAGPKTMQAVAAACTDFYTWKLAQRIYGENSRSAWLSLALTIVSPWQWFCSTRTLSNCLETTLTLVALEFWPWQWIPNSDGKIRTVKKHDINSNQIIRFTLSLSLAAFACILRPTNALIWICLFLPTLFGATTHQKKFLARHVLFCGVVVFIPSVLLDRLYYQVWTLPPLRFLYFNIAQSVAVFYGKNRWDYYLTEGLPLLLTTALPWSVLGLWDTLGGNANRRKGNKTILSTIALTVVVVILTLSTISHKEVRFIYPLLPILHMLAAGPLAAFTIPFSTAKRTVLAILFAANLIIAIYTTQYHQRGVLDVLAYLRQQHERALTGRVGSVSSMGINSTSTVAFLMPCHSTPWRSHLVYPSIDAWALTCEPPLSVPLSERHLYLDEADQFYLSPSAWLKYHMANPQQIGATSCFSNPAPDGPKCLGEGEYKIRGAGDTIEGHGQDDWRAWPEYLVFFAQLEEEMKQLLDGVGAFGNNGYVECWRGFNTHWHDDWRRKGDVVVWCLSN</sequence>
<reference evidence="14" key="1">
    <citation type="journal article" date="2020" name="Stud. Mycol.">
        <title>101 Dothideomycetes genomes: a test case for predicting lifestyles and emergence of pathogens.</title>
        <authorList>
            <person name="Haridas S."/>
            <person name="Albert R."/>
            <person name="Binder M."/>
            <person name="Bloem J."/>
            <person name="Labutti K."/>
            <person name="Salamov A."/>
            <person name="Andreopoulos B."/>
            <person name="Baker S."/>
            <person name="Barry K."/>
            <person name="Bills G."/>
            <person name="Bluhm B."/>
            <person name="Cannon C."/>
            <person name="Castanera R."/>
            <person name="Culley D."/>
            <person name="Daum C."/>
            <person name="Ezra D."/>
            <person name="Gonzalez J."/>
            <person name="Henrissat B."/>
            <person name="Kuo A."/>
            <person name="Liang C."/>
            <person name="Lipzen A."/>
            <person name="Lutzoni F."/>
            <person name="Magnuson J."/>
            <person name="Mondo S."/>
            <person name="Nolan M."/>
            <person name="Ohm R."/>
            <person name="Pangilinan J."/>
            <person name="Park H.-J."/>
            <person name="Ramirez L."/>
            <person name="Alfaro M."/>
            <person name="Sun H."/>
            <person name="Tritt A."/>
            <person name="Yoshinaga Y."/>
            <person name="Zwiers L.-H."/>
            <person name="Turgeon B."/>
            <person name="Goodwin S."/>
            <person name="Spatafora J."/>
            <person name="Crous P."/>
            <person name="Grigoriev I."/>
        </authorList>
    </citation>
    <scope>NUCLEOTIDE SEQUENCE</scope>
    <source>
        <strain evidence="14">CBS 101060</strain>
    </source>
</reference>
<keyword evidence="4" id="KW-0337">GPI-anchor biosynthesis</keyword>
<dbReference type="InterPro" id="IPR005599">
    <property type="entry name" value="GPI_mannosylTrfase"/>
</dbReference>
<evidence type="ECO:0000256" key="2">
    <source>
        <dbReference type="ARBA" id="ARBA00004687"/>
    </source>
</evidence>
<dbReference type="EC" id="2.4.1.-" evidence="12"/>
<keyword evidence="15" id="KW-1185">Reference proteome</keyword>